<dbReference type="InterPro" id="IPR036412">
    <property type="entry name" value="HAD-like_sf"/>
</dbReference>
<sequence length="206" mass="23488">MAVIRAVLFDLDGVLVDAPDWHYEALNRALGLFGFTITREEHENYYNGLPTKRKLEKLAQDKGLSPKLHAFINEMKQVYTLECIHRDCHPEFAKQIMMKTLKKRGLQIAVCSNAIRKTIEVMLERGMLMPYIDLILSNQDVVKNKPDPEIYHTAMQRFAVAPEETIIVEDSPHGIEAARASGAQVIVVRNATEVHLNIFSHHFPDL</sequence>
<dbReference type="SFLD" id="SFLDG01135">
    <property type="entry name" value="C1.5.6:_HAD__Beta-PGM__Phospha"/>
    <property type="match status" value="1"/>
</dbReference>
<evidence type="ECO:0000256" key="1">
    <source>
        <dbReference type="ARBA" id="ARBA00001946"/>
    </source>
</evidence>
<dbReference type="NCBIfam" id="TIGR01509">
    <property type="entry name" value="HAD-SF-IA-v3"/>
    <property type="match status" value="1"/>
</dbReference>
<gene>
    <name evidence="5" type="ORF">A3H75_02950</name>
</gene>
<dbReference type="EMBL" id="MGES01000011">
    <property type="protein sequence ID" value="OGL89244.1"/>
    <property type="molecule type" value="Genomic_DNA"/>
</dbReference>
<dbReference type="AlphaFoldDB" id="A0A1F7VGU9"/>
<evidence type="ECO:0000313" key="5">
    <source>
        <dbReference type="EMBL" id="OGL89244.1"/>
    </source>
</evidence>
<dbReference type="InterPro" id="IPR051600">
    <property type="entry name" value="Beta-PGM-like"/>
</dbReference>
<dbReference type="Proteomes" id="UP000176678">
    <property type="component" value="Unassembled WGS sequence"/>
</dbReference>
<keyword evidence="4" id="KW-0460">Magnesium</keyword>
<dbReference type="PANTHER" id="PTHR46193:SF9">
    <property type="entry name" value="HALOACID DEHALOGENASE-LIKE HYDROLASE DOMAIN-CONTAINING PROTEIN SGPP"/>
    <property type="match status" value="1"/>
</dbReference>
<evidence type="ECO:0000313" key="6">
    <source>
        <dbReference type="Proteomes" id="UP000176678"/>
    </source>
</evidence>
<dbReference type="InterPro" id="IPR023198">
    <property type="entry name" value="PGP-like_dom2"/>
</dbReference>
<proteinExistence type="inferred from homology"/>
<evidence type="ECO:0000256" key="2">
    <source>
        <dbReference type="ARBA" id="ARBA00006171"/>
    </source>
</evidence>
<dbReference type="GO" id="GO:0016787">
    <property type="term" value="F:hydrolase activity"/>
    <property type="evidence" value="ECO:0007669"/>
    <property type="project" value="UniProtKB-KW"/>
</dbReference>
<keyword evidence="5" id="KW-0378">Hydrolase</keyword>
<comment type="cofactor">
    <cofactor evidence="1">
        <name>Mg(2+)</name>
        <dbReference type="ChEBI" id="CHEBI:18420"/>
    </cofactor>
</comment>
<dbReference type="SFLD" id="SFLDS00003">
    <property type="entry name" value="Haloacid_Dehalogenase"/>
    <property type="match status" value="1"/>
</dbReference>
<reference evidence="5 6" key="1">
    <citation type="journal article" date="2016" name="Nat. Commun.">
        <title>Thousands of microbial genomes shed light on interconnected biogeochemical processes in an aquifer system.</title>
        <authorList>
            <person name="Anantharaman K."/>
            <person name="Brown C.T."/>
            <person name="Hug L.A."/>
            <person name="Sharon I."/>
            <person name="Castelle C.J."/>
            <person name="Probst A.J."/>
            <person name="Thomas B.C."/>
            <person name="Singh A."/>
            <person name="Wilkins M.J."/>
            <person name="Karaoz U."/>
            <person name="Brodie E.L."/>
            <person name="Williams K.H."/>
            <person name="Hubbard S.S."/>
            <person name="Banfield J.F."/>
        </authorList>
    </citation>
    <scope>NUCLEOTIDE SEQUENCE [LARGE SCALE GENOMIC DNA]</scope>
</reference>
<dbReference type="SFLD" id="SFLDG01129">
    <property type="entry name" value="C1.5:_HAD__Beta-PGM__Phosphata"/>
    <property type="match status" value="1"/>
</dbReference>
<dbReference type="Gene3D" id="1.10.150.240">
    <property type="entry name" value="Putative phosphatase, domain 2"/>
    <property type="match status" value="1"/>
</dbReference>
<dbReference type="Gene3D" id="3.40.50.1000">
    <property type="entry name" value="HAD superfamily/HAD-like"/>
    <property type="match status" value="1"/>
</dbReference>
<comment type="similarity">
    <text evidence="2">Belongs to the HAD-like hydrolase superfamily. CbbY/CbbZ/Gph/YieH family.</text>
</comment>
<dbReference type="GO" id="GO:0046872">
    <property type="term" value="F:metal ion binding"/>
    <property type="evidence" value="ECO:0007669"/>
    <property type="project" value="UniProtKB-KW"/>
</dbReference>
<organism evidence="5 6">
    <name type="scientific">Candidatus Uhrbacteria bacterium RIFCSPLOWO2_02_FULL_51_9</name>
    <dbReference type="NCBI Taxonomy" id="1802410"/>
    <lineage>
        <taxon>Bacteria</taxon>
        <taxon>Candidatus Uhriibacteriota</taxon>
    </lineage>
</organism>
<accession>A0A1F7VGU9</accession>
<evidence type="ECO:0000256" key="3">
    <source>
        <dbReference type="ARBA" id="ARBA00022723"/>
    </source>
</evidence>
<dbReference type="Pfam" id="PF13419">
    <property type="entry name" value="HAD_2"/>
    <property type="match status" value="1"/>
</dbReference>
<dbReference type="STRING" id="1802410.A3H75_02950"/>
<dbReference type="InterPro" id="IPR041492">
    <property type="entry name" value="HAD_2"/>
</dbReference>
<dbReference type="InterPro" id="IPR023214">
    <property type="entry name" value="HAD_sf"/>
</dbReference>
<dbReference type="SUPFAM" id="SSF56784">
    <property type="entry name" value="HAD-like"/>
    <property type="match status" value="1"/>
</dbReference>
<dbReference type="PANTHER" id="PTHR46193">
    <property type="entry name" value="6-PHOSPHOGLUCONATE PHOSPHATASE"/>
    <property type="match status" value="1"/>
</dbReference>
<dbReference type="CDD" id="cd07505">
    <property type="entry name" value="HAD_BPGM-like"/>
    <property type="match status" value="1"/>
</dbReference>
<protein>
    <submittedName>
        <fullName evidence="5">HAD family hydrolase</fullName>
    </submittedName>
</protein>
<name>A0A1F7VGU9_9BACT</name>
<keyword evidence="3" id="KW-0479">Metal-binding</keyword>
<evidence type="ECO:0000256" key="4">
    <source>
        <dbReference type="ARBA" id="ARBA00022842"/>
    </source>
</evidence>
<comment type="caution">
    <text evidence="5">The sequence shown here is derived from an EMBL/GenBank/DDBJ whole genome shotgun (WGS) entry which is preliminary data.</text>
</comment>
<dbReference type="InterPro" id="IPR006439">
    <property type="entry name" value="HAD-SF_hydro_IA"/>
</dbReference>